<dbReference type="GO" id="GO:0097363">
    <property type="term" value="F:protein O-acetylglucosaminyltransferase activity"/>
    <property type="evidence" value="ECO:0007669"/>
    <property type="project" value="UniProtKB-EC"/>
</dbReference>
<dbReference type="EC" id="2.4.1.255" evidence="1"/>
<gene>
    <name evidence="13" type="ORF">PYX00_006625</name>
</gene>
<evidence type="ECO:0000256" key="1">
    <source>
        <dbReference type="ARBA" id="ARBA00011970"/>
    </source>
</evidence>
<evidence type="ECO:0000313" key="13">
    <source>
        <dbReference type="EMBL" id="KAL0274127.1"/>
    </source>
</evidence>
<dbReference type="InterPro" id="IPR049625">
    <property type="entry name" value="Glyco_transf_61_cat"/>
</dbReference>
<evidence type="ECO:0000256" key="9">
    <source>
        <dbReference type="ARBA" id="ARBA00048317"/>
    </source>
</evidence>
<evidence type="ECO:0000256" key="4">
    <source>
        <dbReference type="ARBA" id="ARBA00022729"/>
    </source>
</evidence>
<protein>
    <recommendedName>
        <fullName evidence="7">EGF domain-specific O-linked N-acetylglucosamine transferase</fullName>
        <ecNumber evidence="1">2.4.1.255</ecNumber>
    </recommendedName>
    <alternativeName>
        <fullName evidence="8">Extracellular O-linked N-acetylglucosamine transferase</fullName>
    </alternativeName>
</protein>
<evidence type="ECO:0000256" key="3">
    <source>
        <dbReference type="ARBA" id="ARBA00022679"/>
    </source>
</evidence>
<accession>A0AAW2HWH2</accession>
<sequence length="525" mass="61495">MWPHSALVYLSAAFLFSLFSNKINVLSSNEYNYNLPESHVPFYFRNFPDELKKCVEDEKCPYKNNIPNELPCWGYEADCQKSLSYSIPECPKDHKGWAETKSDQVKLFYQQGDFGYVKKQADSIMVMCEPTFKDDTALECSKHMEFCRGRNIMMNFTSLLKRTEPFRYKMDVFSGGDFGGHCHLHKERMDKEADHMSPLQSWAPEMRFFTIFQEKPIRDGLCDVVLEKPAFIMKIDATVNMYHHFCDFFNLYASLHLNISHPSVFNTDVHIIIWETYPYRSNFADMWKVFTKNKVLTLRNFSGKTVCFRNVVFPLLPRMIFGLYYNTPLIKGCEKSGLFKAFSEFVLHRLNIHEHVRNNSKVHVTLLSRETAYRNILNEKNLISALEKDSDLEVRRIVFNNEIPFRSQLEVIRNTDILIGIHGAGLTHLLFLPDWAAIFELYNCEDENCYLDLARLRGVKYITWQKKDKITAQDGGRHPNGGAHAKFANYAFDVTEFQRLVNVLADYVKKHPKFREKTKHFHDEL</sequence>
<keyword evidence="6" id="KW-0325">Glycoprotein</keyword>
<comment type="catalytic activity">
    <reaction evidence="9">
        <text>L-seryl-[protein] + UDP-N-acetyl-alpha-D-glucosamine = 3-O-(N-acetyl-beta-D-glucosaminyl)-L-seryl-[protein] + UDP + H(+)</text>
        <dbReference type="Rhea" id="RHEA:48904"/>
        <dbReference type="Rhea" id="RHEA-COMP:9863"/>
        <dbReference type="Rhea" id="RHEA-COMP:12251"/>
        <dbReference type="ChEBI" id="CHEBI:15378"/>
        <dbReference type="ChEBI" id="CHEBI:29999"/>
        <dbReference type="ChEBI" id="CHEBI:57705"/>
        <dbReference type="ChEBI" id="CHEBI:58223"/>
        <dbReference type="ChEBI" id="CHEBI:90838"/>
        <dbReference type="EC" id="2.4.1.255"/>
    </reaction>
</comment>
<comment type="caution">
    <text evidence="13">The sequence shown here is derived from an EMBL/GenBank/DDBJ whole genome shotgun (WGS) entry which is preliminary data.</text>
</comment>
<evidence type="ECO:0000256" key="2">
    <source>
        <dbReference type="ARBA" id="ARBA00022676"/>
    </source>
</evidence>
<feature type="domain" description="Glycosyltransferase 61 catalytic" evidence="12">
    <location>
        <begin position="335"/>
        <end position="438"/>
    </location>
</feature>
<reference evidence="13" key="1">
    <citation type="journal article" date="2024" name="Gigascience">
        <title>Chromosome-level genome of the poultry shaft louse Menopon gallinae provides insight into the host-switching and adaptive evolution of parasitic lice.</title>
        <authorList>
            <person name="Xu Y."/>
            <person name="Ma L."/>
            <person name="Liu S."/>
            <person name="Liang Y."/>
            <person name="Liu Q."/>
            <person name="He Z."/>
            <person name="Tian L."/>
            <person name="Duan Y."/>
            <person name="Cai W."/>
            <person name="Li H."/>
            <person name="Song F."/>
        </authorList>
    </citation>
    <scope>NUCLEOTIDE SEQUENCE</scope>
    <source>
        <strain evidence="13">Cailab_2023a</strain>
    </source>
</reference>
<evidence type="ECO:0000256" key="6">
    <source>
        <dbReference type="ARBA" id="ARBA00023180"/>
    </source>
</evidence>
<name>A0AAW2HWH2_9NEOP</name>
<dbReference type="InterPro" id="IPR007657">
    <property type="entry name" value="Glycosyltransferase_61"/>
</dbReference>
<dbReference type="PANTHER" id="PTHR20961:SF148">
    <property type="entry name" value="EGF DOMAIN-SPECIFIC O-LINKED N-ACETYLGLUCOSAMINE TRANSFERASE"/>
    <property type="match status" value="1"/>
</dbReference>
<evidence type="ECO:0000256" key="8">
    <source>
        <dbReference type="ARBA" id="ARBA00042574"/>
    </source>
</evidence>
<evidence type="ECO:0000256" key="7">
    <source>
        <dbReference type="ARBA" id="ARBA00040944"/>
    </source>
</evidence>
<evidence type="ECO:0000256" key="10">
    <source>
        <dbReference type="ARBA" id="ARBA00049432"/>
    </source>
</evidence>
<dbReference type="GO" id="GO:0005788">
    <property type="term" value="C:endoplasmic reticulum lumen"/>
    <property type="evidence" value="ECO:0007669"/>
    <property type="project" value="TreeGrafter"/>
</dbReference>
<dbReference type="EMBL" id="JARGDH010000003">
    <property type="protein sequence ID" value="KAL0274127.1"/>
    <property type="molecule type" value="Genomic_DNA"/>
</dbReference>
<keyword evidence="3" id="KW-0808">Transferase</keyword>
<keyword evidence="2" id="KW-0328">Glycosyltransferase</keyword>
<evidence type="ECO:0000256" key="5">
    <source>
        <dbReference type="ARBA" id="ARBA00022824"/>
    </source>
</evidence>
<evidence type="ECO:0000256" key="11">
    <source>
        <dbReference type="SAM" id="SignalP"/>
    </source>
</evidence>
<keyword evidence="5" id="KW-0256">Endoplasmic reticulum</keyword>
<comment type="catalytic activity">
    <reaction evidence="10">
        <text>L-threonyl-[protein] + UDP-N-acetyl-alpha-D-glucosamine = 3-O-(N-acetyl-beta-D-glucosaminyl)-L-threonyl-[protein] + UDP + H(+)</text>
        <dbReference type="Rhea" id="RHEA:48908"/>
        <dbReference type="Rhea" id="RHEA-COMP:11060"/>
        <dbReference type="Rhea" id="RHEA-COMP:12252"/>
        <dbReference type="ChEBI" id="CHEBI:15378"/>
        <dbReference type="ChEBI" id="CHEBI:30013"/>
        <dbReference type="ChEBI" id="CHEBI:57705"/>
        <dbReference type="ChEBI" id="CHEBI:58223"/>
        <dbReference type="ChEBI" id="CHEBI:90840"/>
        <dbReference type="EC" id="2.4.1.255"/>
    </reaction>
</comment>
<dbReference type="AlphaFoldDB" id="A0AAW2HWH2"/>
<dbReference type="PANTHER" id="PTHR20961">
    <property type="entry name" value="GLYCOSYLTRANSFERASE"/>
    <property type="match status" value="1"/>
</dbReference>
<proteinExistence type="predicted"/>
<feature type="chain" id="PRO_5043979973" description="EGF domain-specific O-linked N-acetylglucosamine transferase" evidence="11">
    <location>
        <begin position="29"/>
        <end position="525"/>
    </location>
</feature>
<evidence type="ECO:0000259" key="12">
    <source>
        <dbReference type="Pfam" id="PF04577"/>
    </source>
</evidence>
<feature type="signal peptide" evidence="11">
    <location>
        <begin position="1"/>
        <end position="28"/>
    </location>
</feature>
<organism evidence="13">
    <name type="scientific">Menopon gallinae</name>
    <name type="common">poultry shaft louse</name>
    <dbReference type="NCBI Taxonomy" id="328185"/>
    <lineage>
        <taxon>Eukaryota</taxon>
        <taxon>Metazoa</taxon>
        <taxon>Ecdysozoa</taxon>
        <taxon>Arthropoda</taxon>
        <taxon>Hexapoda</taxon>
        <taxon>Insecta</taxon>
        <taxon>Pterygota</taxon>
        <taxon>Neoptera</taxon>
        <taxon>Paraneoptera</taxon>
        <taxon>Psocodea</taxon>
        <taxon>Troctomorpha</taxon>
        <taxon>Phthiraptera</taxon>
        <taxon>Amblycera</taxon>
        <taxon>Menoponidae</taxon>
        <taxon>Menopon</taxon>
    </lineage>
</organism>
<keyword evidence="4 11" id="KW-0732">Signal</keyword>
<dbReference type="Pfam" id="PF04577">
    <property type="entry name" value="Glyco_transf_61"/>
    <property type="match status" value="1"/>
</dbReference>